<keyword evidence="2" id="KW-0378">Hydrolase</keyword>
<gene>
    <name evidence="2" type="ordered locus">Cwoe_5694</name>
</gene>
<dbReference type="AlphaFoldDB" id="D3F1R5"/>
<reference evidence="2 3" key="1">
    <citation type="journal article" date="2010" name="Stand. Genomic Sci.">
        <title>Complete genome sequence of Conexibacter woesei type strain (ID131577).</title>
        <authorList>
            <person name="Pukall R."/>
            <person name="Lapidus A."/>
            <person name="Glavina Del Rio T."/>
            <person name="Copeland A."/>
            <person name="Tice H."/>
            <person name="Cheng J.-F."/>
            <person name="Lucas S."/>
            <person name="Chen F."/>
            <person name="Nolan M."/>
            <person name="Bruce D."/>
            <person name="Goodwin L."/>
            <person name="Pitluck S."/>
            <person name="Mavromatis K."/>
            <person name="Ivanova N."/>
            <person name="Ovchinnikova G."/>
            <person name="Pati A."/>
            <person name="Chen A."/>
            <person name="Palaniappan K."/>
            <person name="Land M."/>
            <person name="Hauser L."/>
            <person name="Chang Y.-J."/>
            <person name="Jeffries C.D."/>
            <person name="Chain P."/>
            <person name="Meincke L."/>
            <person name="Sims D."/>
            <person name="Brettin T."/>
            <person name="Detter J.C."/>
            <person name="Rohde M."/>
            <person name="Goeker M."/>
            <person name="Bristow J."/>
            <person name="Eisen J.A."/>
            <person name="Markowitz V."/>
            <person name="Kyrpides N.C."/>
            <person name="Klenk H.-P."/>
            <person name="Hugenholtz P."/>
        </authorList>
    </citation>
    <scope>NUCLEOTIDE SEQUENCE [LARGE SCALE GENOMIC DNA]</scope>
    <source>
        <strain evidence="3">DSM 14684 / CIP 108061 / JCM 11494 / NBRC 100937 / ID131577</strain>
    </source>
</reference>
<dbReference type="KEGG" id="cwo:Cwoe_5694"/>
<protein>
    <submittedName>
        <fullName evidence="2">Alpha/beta hydrolase fold protein</fullName>
    </submittedName>
</protein>
<dbReference type="SUPFAM" id="SSF53474">
    <property type="entry name" value="alpha/beta-Hydrolases"/>
    <property type="match status" value="1"/>
</dbReference>
<dbReference type="Gene3D" id="3.40.50.1820">
    <property type="entry name" value="alpha/beta hydrolase"/>
    <property type="match status" value="1"/>
</dbReference>
<evidence type="ECO:0000313" key="3">
    <source>
        <dbReference type="Proteomes" id="UP000008229"/>
    </source>
</evidence>
<dbReference type="InterPro" id="IPR029058">
    <property type="entry name" value="AB_hydrolase_fold"/>
</dbReference>
<dbReference type="EMBL" id="CP001854">
    <property type="protein sequence ID" value="ADB54096.1"/>
    <property type="molecule type" value="Genomic_DNA"/>
</dbReference>
<keyword evidence="3" id="KW-1185">Reference proteome</keyword>
<organism evidence="2 3">
    <name type="scientific">Conexibacter woesei (strain DSM 14684 / CCUG 47730 / CIP 108061 / JCM 11494 / NBRC 100937 / ID131577)</name>
    <dbReference type="NCBI Taxonomy" id="469383"/>
    <lineage>
        <taxon>Bacteria</taxon>
        <taxon>Bacillati</taxon>
        <taxon>Actinomycetota</taxon>
        <taxon>Thermoleophilia</taxon>
        <taxon>Solirubrobacterales</taxon>
        <taxon>Conexibacteraceae</taxon>
        <taxon>Conexibacter</taxon>
    </lineage>
</organism>
<evidence type="ECO:0000313" key="2">
    <source>
        <dbReference type="EMBL" id="ADB54096.1"/>
    </source>
</evidence>
<evidence type="ECO:0000259" key="1">
    <source>
        <dbReference type="Pfam" id="PF00561"/>
    </source>
</evidence>
<reference evidence="3" key="2">
    <citation type="submission" date="2010-01" db="EMBL/GenBank/DDBJ databases">
        <title>The complete genome of Conexibacter woesei DSM 14684.</title>
        <authorList>
            <consortium name="US DOE Joint Genome Institute (JGI-PGF)"/>
            <person name="Lucas S."/>
            <person name="Copeland A."/>
            <person name="Lapidus A."/>
            <person name="Glavina del Rio T."/>
            <person name="Dalin E."/>
            <person name="Tice H."/>
            <person name="Bruce D."/>
            <person name="Goodwin L."/>
            <person name="Pitluck S."/>
            <person name="Kyrpides N."/>
            <person name="Mavromatis K."/>
            <person name="Ivanova N."/>
            <person name="Mikhailova N."/>
            <person name="Chertkov O."/>
            <person name="Brettin T."/>
            <person name="Detter J.C."/>
            <person name="Han C."/>
            <person name="Larimer F."/>
            <person name="Land M."/>
            <person name="Hauser L."/>
            <person name="Markowitz V."/>
            <person name="Cheng J.-F."/>
            <person name="Hugenholtz P."/>
            <person name="Woyke T."/>
            <person name="Wu D."/>
            <person name="Pukall R."/>
            <person name="Steenblock K."/>
            <person name="Schneider S."/>
            <person name="Klenk H.-P."/>
            <person name="Eisen J.A."/>
        </authorList>
    </citation>
    <scope>NUCLEOTIDE SEQUENCE [LARGE SCALE GENOMIC DNA]</scope>
    <source>
        <strain evidence="3">DSM 14684 / CIP 108061 / JCM 11494 / NBRC 100937 / ID131577</strain>
    </source>
</reference>
<sequence>MPAPLSEITLPQGTIRYREQGPADGPPVVFVHGFLGDGTLWSGVAGDLAARGYRTLAPDWPLGAHTIALSPDADLTPRGVARLVAGFIAALELDDVTLVGNDSGGAVTQFVLDTDPSRVGRVVLTNCDGIDVFPPKPFHLILKAARHPALFRALMEGTRITAIRHSPLAFGLLAKQPFDPAQTRGWVMPYLTDAGVRRDAAAFCRGVDPRELAGIATRLRRFDGPVLLCWGRDDRFFNVELARRLQACFADARLVEVPDASTFVALDQPARVAAEVAEFAARVPA</sequence>
<dbReference type="Pfam" id="PF00561">
    <property type="entry name" value="Abhydrolase_1"/>
    <property type="match status" value="1"/>
</dbReference>
<dbReference type="PRINTS" id="PR00111">
    <property type="entry name" value="ABHYDROLASE"/>
</dbReference>
<dbReference type="eggNOG" id="COG2267">
    <property type="taxonomic scope" value="Bacteria"/>
</dbReference>
<feature type="domain" description="AB hydrolase-1" evidence="1">
    <location>
        <begin position="26"/>
        <end position="267"/>
    </location>
</feature>
<name>D3F1R5_CONWI</name>
<accession>D3F1R5</accession>
<dbReference type="InterPro" id="IPR050266">
    <property type="entry name" value="AB_hydrolase_sf"/>
</dbReference>
<dbReference type="GO" id="GO:0016787">
    <property type="term" value="F:hydrolase activity"/>
    <property type="evidence" value="ECO:0007669"/>
    <property type="project" value="UniProtKB-KW"/>
</dbReference>
<dbReference type="InterPro" id="IPR000073">
    <property type="entry name" value="AB_hydrolase_1"/>
</dbReference>
<proteinExistence type="predicted"/>
<dbReference type="Proteomes" id="UP000008229">
    <property type="component" value="Chromosome"/>
</dbReference>
<dbReference type="ESTHER" id="conwi-d3f1r5">
    <property type="family name" value="6_AlphaBeta_hydrolase"/>
</dbReference>
<dbReference type="OrthoDB" id="3400345at2"/>
<dbReference type="PANTHER" id="PTHR43798">
    <property type="entry name" value="MONOACYLGLYCEROL LIPASE"/>
    <property type="match status" value="1"/>
</dbReference>
<dbReference type="STRING" id="469383.Cwoe_5694"/>
<dbReference type="HOGENOM" id="CLU_020336_13_3_11"/>
<dbReference type="RefSeq" id="WP_012937147.1">
    <property type="nucleotide sequence ID" value="NC_013739.1"/>
</dbReference>